<protein>
    <submittedName>
        <fullName evidence="1">Uncharacterized protein</fullName>
    </submittedName>
</protein>
<evidence type="ECO:0000313" key="2">
    <source>
        <dbReference type="Proteomes" id="UP001231649"/>
    </source>
</evidence>
<dbReference type="EMBL" id="CM056798">
    <property type="protein sequence ID" value="KAJ8711830.1"/>
    <property type="molecule type" value="Genomic_DNA"/>
</dbReference>
<keyword evidence="2" id="KW-1185">Reference proteome</keyword>
<dbReference type="Proteomes" id="UP001231649">
    <property type="component" value="Chromosome 22"/>
</dbReference>
<sequence>MLRLCSAVLFVILLAGGAYSNAQNHPVNEGGSFPIFVLTRGGHIVKTCLLTTPQNEIFKFIPHDTSSSTEKYEILNQNTDCSVVVNNVDIKDEGVWTMTYEAEDANTRSMNVTVNVNDIETTTESDEDENEKSLTLIRHATRTGVSIDISLDKKSFDEDCYIRPPNGVLTKAEHFVKEDVKVQSSSNFVSCRITLGPMSENLLGTWSLCGKSKLNEEMRCQPAEIFWNSERTPSAQWSMVTQSLFSHPVHFGGSVSSGVSHSGSVETCNVITPNGENLTITNDVTYPHIERINPNNAHLCSIKFTNIDKTSIGDWAINGKFRSSITGLNEIQLPLRFFLYNEEQPYDQAYNVTILPEDQYLVILGRTLGVIVRSIGDIENCQYRTPSGKLYDLNNPIGPDGVHLNGVDETACQITLSPIAEDMIGKWTLIGKFRNGNQFNEIQQSFRVIQEDPSNPIIDEFREVEDLPELIFDSELEASHRITITEEFGIEHESCHILTPDGLQYAFLDGFNVPNVEIVEETGVECGVRVNVTSLDMLGHYTLIARATRRFPTITQIEKRRPFTIRIEEHSSLGNAITVAEGADLYLSLLNATSMYDTCKLYGPDGEEVTDYQVDEFRYKSCGFIVKHVTHDQRGTWTIVYGTQIIYRASVEVNILESVDISVNDMVWTAGSSVNTTVGPEDAVYCRLLDNNLNTIFEGFGPCRIEMESVTMAHKGRWRISVGLPGTVMLRDKSFEVNVLPADNRPVVSTHVARNGTSVVLTCSVPAEHEVQACLFRDPNGTVLIASHGVGQDGFTGAVIRYESDSESHNCSLRLLSPFSGHRGVWRCAVNTDQHTSYGFLAVTRSMIDQTTSYDSMGLELSSSSNKYTGLEGDAVTLSCSIDAAIRYCYFRAPNGTVFNVGPSISSESYGYIGNGFDSGECGVRFNNLYMNDTGEWACNVGIVGEPREHRRYFEVSIYYRMNIWHGWTGNNSVGLRFSLGDQPKLEYCRFVRIDGEGFNSDSVTLPFHYELSLEAMTFGTCSLDIFYPSSVDLQPWTVFAKVYGKDGELSMTSTFTSPEEQYVGEKPLVMEILLWTFFGIMCLMLLLIAVSLVPKKNREWTYQRASIITNSFRKRPLATTNTQNAMLY</sequence>
<accession>A0ACC2Q9E6</accession>
<reference evidence="1" key="1">
    <citation type="submission" date="2023-03" db="EMBL/GenBank/DDBJ databases">
        <title>Chromosome-level genomes of two armyworms, Mythimna separata and Mythimna loreyi, provide insights into the biosynthesis and reception of sex pheromones.</title>
        <authorList>
            <person name="Zhao H."/>
        </authorList>
    </citation>
    <scope>NUCLEOTIDE SEQUENCE</scope>
    <source>
        <strain evidence="1">BeijingLab</strain>
    </source>
</reference>
<evidence type="ECO:0000313" key="1">
    <source>
        <dbReference type="EMBL" id="KAJ8711830.1"/>
    </source>
</evidence>
<proteinExistence type="predicted"/>
<comment type="caution">
    <text evidence="1">The sequence shown here is derived from an EMBL/GenBank/DDBJ whole genome shotgun (WGS) entry which is preliminary data.</text>
</comment>
<organism evidence="1 2">
    <name type="scientific">Mythimna loreyi</name>
    <dbReference type="NCBI Taxonomy" id="667449"/>
    <lineage>
        <taxon>Eukaryota</taxon>
        <taxon>Metazoa</taxon>
        <taxon>Ecdysozoa</taxon>
        <taxon>Arthropoda</taxon>
        <taxon>Hexapoda</taxon>
        <taxon>Insecta</taxon>
        <taxon>Pterygota</taxon>
        <taxon>Neoptera</taxon>
        <taxon>Endopterygota</taxon>
        <taxon>Lepidoptera</taxon>
        <taxon>Glossata</taxon>
        <taxon>Ditrysia</taxon>
        <taxon>Noctuoidea</taxon>
        <taxon>Noctuidae</taxon>
        <taxon>Noctuinae</taxon>
        <taxon>Hadenini</taxon>
        <taxon>Mythimna</taxon>
    </lineage>
</organism>
<gene>
    <name evidence="1" type="ORF">PYW08_008784</name>
</gene>
<name>A0ACC2Q9E6_9NEOP</name>